<keyword evidence="2" id="KW-1185">Reference proteome</keyword>
<dbReference type="EMBL" id="JBBAXC010000026">
    <property type="protein sequence ID" value="MEI5909449.1"/>
    <property type="molecule type" value="Genomic_DNA"/>
</dbReference>
<evidence type="ECO:0008006" key="3">
    <source>
        <dbReference type="Google" id="ProtNLM"/>
    </source>
</evidence>
<comment type="caution">
    <text evidence="1">The sequence shown here is derived from an EMBL/GenBank/DDBJ whole genome shotgun (WGS) entry which is preliminary data.</text>
</comment>
<dbReference type="Proteomes" id="UP001312865">
    <property type="component" value="Unassembled WGS sequence"/>
</dbReference>
<evidence type="ECO:0000313" key="1">
    <source>
        <dbReference type="EMBL" id="MEI5909449.1"/>
    </source>
</evidence>
<evidence type="ECO:0000313" key="2">
    <source>
        <dbReference type="Proteomes" id="UP001312865"/>
    </source>
</evidence>
<protein>
    <recommendedName>
        <fullName evidence="3">C1q domain-containing protein</fullName>
    </recommendedName>
</protein>
<organism evidence="1 2">
    <name type="scientific">Bacillus spongiae</name>
    <dbReference type="NCBI Taxonomy" id="2683610"/>
    <lineage>
        <taxon>Bacteria</taxon>
        <taxon>Bacillati</taxon>
        <taxon>Bacillota</taxon>
        <taxon>Bacilli</taxon>
        <taxon>Bacillales</taxon>
        <taxon>Bacillaceae</taxon>
        <taxon>Bacillus</taxon>
    </lineage>
</organism>
<accession>A0ABU8HJW7</accession>
<reference evidence="1 2" key="1">
    <citation type="journal article" date="2018" name="J. Microbiol.">
        <title>Bacillus spongiae sp. nov., isolated from sponge of Jeju Island.</title>
        <authorList>
            <person name="Lee G.E."/>
            <person name="Im W.T."/>
            <person name="Park J.S."/>
        </authorList>
    </citation>
    <scope>NUCLEOTIDE SEQUENCE [LARGE SCALE GENOMIC DNA]</scope>
    <source>
        <strain evidence="1 2">135PIL107-10</strain>
    </source>
</reference>
<dbReference type="RefSeq" id="WP_336588893.1">
    <property type="nucleotide sequence ID" value="NZ_JBBAXC010000026.1"/>
</dbReference>
<gene>
    <name evidence="1" type="ORF">WAK64_20685</name>
</gene>
<proteinExistence type="predicted"/>
<name>A0ABU8HJW7_9BACI</name>
<sequence length="323" mass="36309">MENFMFFDSRTVTGAQLALFHSFLLGGNGTGVAQEEGYTPLEINEKQNMTITLSKGAMFIKGYLYENDSNLDLELDAADPTRDRIDRVVIELNREPNEKKIQAKVLKGTASAVPEPPELTRDDYIYQMSVAQIRVIAGKSFVENSQIKNEKHNPLVCGYSPLHNLLRGVQVDENGLVNLPNQSYFEVINNEVDIPVPDRTNVQLPLESSLIFDRQNEIVGNTFVPKTSGVYLFFGYVRFPNWSSGAGDFTSKTPDVQMYVNRNGEAITSLFARIPTHTRDNIFQGPGFYFLEAGDVIDFGVYVFDSPNDTEILDYRVMTTKLS</sequence>